<reference evidence="1" key="2">
    <citation type="journal article" date="2015" name="Fish Shellfish Immunol.">
        <title>Early steps in the European eel (Anguilla anguilla)-Vibrio vulnificus interaction in the gills: Role of the RtxA13 toxin.</title>
        <authorList>
            <person name="Callol A."/>
            <person name="Pajuelo D."/>
            <person name="Ebbesson L."/>
            <person name="Teles M."/>
            <person name="MacKenzie S."/>
            <person name="Amaro C."/>
        </authorList>
    </citation>
    <scope>NUCLEOTIDE SEQUENCE</scope>
</reference>
<name>A0A0E9PB81_ANGAN</name>
<dbReference type="AlphaFoldDB" id="A0A0E9PB81"/>
<organism evidence="1">
    <name type="scientific">Anguilla anguilla</name>
    <name type="common">European freshwater eel</name>
    <name type="synonym">Muraena anguilla</name>
    <dbReference type="NCBI Taxonomy" id="7936"/>
    <lineage>
        <taxon>Eukaryota</taxon>
        <taxon>Metazoa</taxon>
        <taxon>Chordata</taxon>
        <taxon>Craniata</taxon>
        <taxon>Vertebrata</taxon>
        <taxon>Euteleostomi</taxon>
        <taxon>Actinopterygii</taxon>
        <taxon>Neopterygii</taxon>
        <taxon>Teleostei</taxon>
        <taxon>Anguilliformes</taxon>
        <taxon>Anguillidae</taxon>
        <taxon>Anguilla</taxon>
    </lineage>
</organism>
<protein>
    <submittedName>
        <fullName evidence="1">Uncharacterized protein</fullName>
    </submittedName>
</protein>
<proteinExistence type="predicted"/>
<reference evidence="1" key="1">
    <citation type="submission" date="2014-11" db="EMBL/GenBank/DDBJ databases">
        <authorList>
            <person name="Amaro Gonzalez C."/>
        </authorList>
    </citation>
    <scope>NUCLEOTIDE SEQUENCE</scope>
</reference>
<dbReference type="EMBL" id="GBXM01107040">
    <property type="protein sequence ID" value="JAH01537.1"/>
    <property type="molecule type" value="Transcribed_RNA"/>
</dbReference>
<accession>A0A0E9PB81</accession>
<sequence length="33" mass="3921">MRFFRLTFKCFVDCFLNPPSSPIVCLRRIVNIS</sequence>
<evidence type="ECO:0000313" key="1">
    <source>
        <dbReference type="EMBL" id="JAH01537.1"/>
    </source>
</evidence>